<dbReference type="OrthoDB" id="6880011at2759"/>
<reference evidence="11 12" key="1">
    <citation type="journal article" date="2015" name="BMC Genomics">
        <title>Gene expression during zombie ant biting behavior reflects the complexity underlying fungal parasitic behavioral manipulation.</title>
        <authorList>
            <person name="de Bekker C."/>
            <person name="Ohm R.A."/>
            <person name="Loreto R.G."/>
            <person name="Sebastian A."/>
            <person name="Albert I."/>
            <person name="Merrow M."/>
            <person name="Brachmann A."/>
            <person name="Hughes D.P."/>
        </authorList>
    </citation>
    <scope>NUCLEOTIDE SEQUENCE [LARGE SCALE GENOMIC DNA]</scope>
    <source>
        <strain evidence="11 12">SC16a</strain>
    </source>
</reference>
<dbReference type="InterPro" id="IPR020835">
    <property type="entry name" value="Catalase_sf"/>
</dbReference>
<dbReference type="PANTHER" id="PTHR42821:SF1">
    <property type="entry name" value="CATALASE-B"/>
    <property type="match status" value="1"/>
</dbReference>
<dbReference type="PRINTS" id="PR00067">
    <property type="entry name" value="CATALASE"/>
</dbReference>
<evidence type="ECO:0000256" key="5">
    <source>
        <dbReference type="ARBA" id="ARBA00022617"/>
    </source>
</evidence>
<dbReference type="AlphaFoldDB" id="A0A2A9PDD9"/>
<keyword evidence="8" id="KW-0408">Iron</keyword>
<dbReference type="PANTHER" id="PTHR42821">
    <property type="entry name" value="CATALASE"/>
    <property type="match status" value="1"/>
</dbReference>
<dbReference type="InterPro" id="IPR011614">
    <property type="entry name" value="Catalase_core"/>
</dbReference>
<evidence type="ECO:0000256" key="9">
    <source>
        <dbReference type="ARBA" id="ARBA00023324"/>
    </source>
</evidence>
<evidence type="ECO:0000256" key="7">
    <source>
        <dbReference type="ARBA" id="ARBA00023002"/>
    </source>
</evidence>
<evidence type="ECO:0000256" key="1">
    <source>
        <dbReference type="ARBA" id="ARBA00001971"/>
    </source>
</evidence>
<proteinExistence type="inferred from homology"/>
<evidence type="ECO:0000313" key="12">
    <source>
        <dbReference type="Proteomes" id="UP000037136"/>
    </source>
</evidence>
<keyword evidence="7" id="KW-0560">Oxidoreductase</keyword>
<dbReference type="Gene3D" id="2.40.180.10">
    <property type="entry name" value="Catalase core domain"/>
    <property type="match status" value="1"/>
</dbReference>
<evidence type="ECO:0000256" key="8">
    <source>
        <dbReference type="ARBA" id="ARBA00023004"/>
    </source>
</evidence>
<comment type="similarity">
    <text evidence="2">Belongs to the catalase family.</text>
</comment>
<sequence>MSSFLCVSGRRICCYRVLRPGGVVGSVHDFNVNVFDATNLWPENEVPIRCIGQLELNRNVEEHSIEVEQMDFCTSNVVPGIDLFDDRPLQGRNSSDSDTRLGLNWKGPPVNKSGCPITSFNHESQAAPPAFEEEGEYANHLQKVDDVKQRAKTGNFKDCYSRAQLFHNSLSDHEKAHIQSAFAV</sequence>
<dbReference type="Proteomes" id="UP000037136">
    <property type="component" value="Unassembled WGS sequence"/>
</dbReference>
<dbReference type="GO" id="GO:0004096">
    <property type="term" value="F:catalase activity"/>
    <property type="evidence" value="ECO:0007669"/>
    <property type="project" value="UniProtKB-EC"/>
</dbReference>
<comment type="cofactor">
    <cofactor evidence="1">
        <name>heme</name>
        <dbReference type="ChEBI" id="CHEBI:30413"/>
    </cofactor>
</comment>
<keyword evidence="4" id="KW-0575">Peroxidase</keyword>
<organism evidence="11 12">
    <name type="scientific">Ophiocordyceps unilateralis</name>
    <name type="common">Zombie-ant fungus</name>
    <name type="synonym">Torrubia unilateralis</name>
    <dbReference type="NCBI Taxonomy" id="268505"/>
    <lineage>
        <taxon>Eukaryota</taxon>
        <taxon>Fungi</taxon>
        <taxon>Dikarya</taxon>
        <taxon>Ascomycota</taxon>
        <taxon>Pezizomycotina</taxon>
        <taxon>Sordariomycetes</taxon>
        <taxon>Hypocreomycetidae</taxon>
        <taxon>Hypocreales</taxon>
        <taxon>Ophiocordycipitaceae</taxon>
        <taxon>Ophiocordyceps</taxon>
    </lineage>
</organism>
<keyword evidence="12" id="KW-1185">Reference proteome</keyword>
<comment type="caution">
    <text evidence="11">The sequence shown here is derived from an EMBL/GenBank/DDBJ whole genome shotgun (WGS) entry which is preliminary data.</text>
</comment>
<dbReference type="EC" id="1.11.1.6" evidence="3"/>
<keyword evidence="6" id="KW-0479">Metal-binding</keyword>
<evidence type="ECO:0000256" key="2">
    <source>
        <dbReference type="ARBA" id="ARBA00005329"/>
    </source>
</evidence>
<evidence type="ECO:0000256" key="4">
    <source>
        <dbReference type="ARBA" id="ARBA00022559"/>
    </source>
</evidence>
<name>A0A2A9PDD9_OPHUN</name>
<dbReference type="EMBL" id="LAZP02000215">
    <property type="protein sequence ID" value="PFH59234.1"/>
    <property type="molecule type" value="Genomic_DNA"/>
</dbReference>
<feature type="domain" description="Catalase core" evidence="10">
    <location>
        <begin position="28"/>
        <end position="127"/>
    </location>
</feature>
<accession>A0A2A9PDD9</accession>
<dbReference type="GO" id="GO:0046872">
    <property type="term" value="F:metal ion binding"/>
    <property type="evidence" value="ECO:0007669"/>
    <property type="project" value="UniProtKB-KW"/>
</dbReference>
<dbReference type="Pfam" id="PF00199">
    <property type="entry name" value="Catalase"/>
    <property type="match status" value="1"/>
</dbReference>
<protein>
    <recommendedName>
        <fullName evidence="3">catalase</fullName>
        <ecNumber evidence="3">1.11.1.6</ecNumber>
    </recommendedName>
</protein>
<evidence type="ECO:0000313" key="11">
    <source>
        <dbReference type="EMBL" id="PFH59234.1"/>
    </source>
</evidence>
<dbReference type="STRING" id="268505.A0A2A9PDD9"/>
<gene>
    <name evidence="11" type="ORF">XA68_12633</name>
</gene>
<evidence type="ECO:0000256" key="6">
    <source>
        <dbReference type="ARBA" id="ARBA00022723"/>
    </source>
</evidence>
<dbReference type="InterPro" id="IPR024712">
    <property type="entry name" value="Catalase_clade2"/>
</dbReference>
<dbReference type="InterPro" id="IPR018028">
    <property type="entry name" value="Catalase"/>
</dbReference>
<dbReference type="SUPFAM" id="SSF56634">
    <property type="entry name" value="Heme-dependent catalase-like"/>
    <property type="match status" value="1"/>
</dbReference>
<dbReference type="GO" id="GO:0042744">
    <property type="term" value="P:hydrogen peroxide catabolic process"/>
    <property type="evidence" value="ECO:0007669"/>
    <property type="project" value="UniProtKB-KW"/>
</dbReference>
<evidence type="ECO:0000259" key="10">
    <source>
        <dbReference type="Pfam" id="PF00199"/>
    </source>
</evidence>
<reference evidence="11 12" key="2">
    <citation type="journal article" date="2017" name="Sci. Rep.">
        <title>Ant-infecting Ophiocordyceps genomes reveal a high diversity of potential behavioral manipulation genes and a possible major role for enterotoxins.</title>
        <authorList>
            <person name="de Bekker C."/>
            <person name="Ohm R.A."/>
            <person name="Evans H.C."/>
            <person name="Brachmann A."/>
            <person name="Hughes D.P."/>
        </authorList>
    </citation>
    <scope>NUCLEOTIDE SEQUENCE [LARGE SCALE GENOMIC DNA]</scope>
    <source>
        <strain evidence="11 12">SC16a</strain>
    </source>
</reference>
<keyword evidence="9" id="KW-0376">Hydrogen peroxide</keyword>
<keyword evidence="5" id="KW-0349">Heme</keyword>
<dbReference type="GO" id="GO:0005829">
    <property type="term" value="C:cytosol"/>
    <property type="evidence" value="ECO:0007669"/>
    <property type="project" value="TreeGrafter"/>
</dbReference>
<dbReference type="GO" id="GO:0006979">
    <property type="term" value="P:response to oxidative stress"/>
    <property type="evidence" value="ECO:0007669"/>
    <property type="project" value="InterPro"/>
</dbReference>
<dbReference type="GO" id="GO:0020037">
    <property type="term" value="F:heme binding"/>
    <property type="evidence" value="ECO:0007669"/>
    <property type="project" value="InterPro"/>
</dbReference>
<evidence type="ECO:0000256" key="3">
    <source>
        <dbReference type="ARBA" id="ARBA00012314"/>
    </source>
</evidence>
<dbReference type="PROSITE" id="PS51402">
    <property type="entry name" value="CATALASE_3"/>
    <property type="match status" value="1"/>
</dbReference>